<dbReference type="InterPro" id="IPR036271">
    <property type="entry name" value="Tet_transcr_reg_TetR-rel_C_sf"/>
</dbReference>
<keyword evidence="1" id="KW-0805">Transcription regulation</keyword>
<accession>A0A212RW48</accession>
<keyword evidence="2 4" id="KW-0238">DNA-binding</keyword>
<dbReference type="GO" id="GO:0003700">
    <property type="term" value="F:DNA-binding transcription factor activity"/>
    <property type="evidence" value="ECO:0007669"/>
    <property type="project" value="TreeGrafter"/>
</dbReference>
<protein>
    <submittedName>
        <fullName evidence="6">Transcriptional regulator, TetR family</fullName>
    </submittedName>
</protein>
<dbReference type="InterPro" id="IPR009057">
    <property type="entry name" value="Homeodomain-like_sf"/>
</dbReference>
<name>A0A212RW48_RHOAC</name>
<dbReference type="RefSeq" id="WP_088521436.1">
    <property type="nucleotide sequence ID" value="NZ_FYDG01000008.1"/>
</dbReference>
<dbReference type="InterPro" id="IPR050109">
    <property type="entry name" value="HTH-type_TetR-like_transc_reg"/>
</dbReference>
<dbReference type="PANTHER" id="PTHR30055:SF220">
    <property type="entry name" value="TETR-FAMILY REGULATORY PROTEIN"/>
    <property type="match status" value="1"/>
</dbReference>
<evidence type="ECO:0000256" key="2">
    <source>
        <dbReference type="ARBA" id="ARBA00023125"/>
    </source>
</evidence>
<dbReference type="Pfam" id="PF13305">
    <property type="entry name" value="TetR_C_33"/>
    <property type="match status" value="1"/>
</dbReference>
<dbReference type="Proteomes" id="UP000198418">
    <property type="component" value="Unassembled WGS sequence"/>
</dbReference>
<dbReference type="GO" id="GO:0000976">
    <property type="term" value="F:transcription cis-regulatory region binding"/>
    <property type="evidence" value="ECO:0007669"/>
    <property type="project" value="TreeGrafter"/>
</dbReference>
<dbReference type="PRINTS" id="PR00455">
    <property type="entry name" value="HTHTETR"/>
</dbReference>
<gene>
    <name evidence="6" type="ORF">SAMN06265338_10847</name>
</gene>
<sequence>MAEAQGCGWRGAGRRSYHHGRLREALLAAARALISERGLAGFTLAEAAKRVGVTGAAPYRHFADRDAVVAALAQDGFAHFNAELARAWDGGKPDPVAALRRRGEAYLAFARSEPGLYRAMFGETGLPPRSAENLQALAAFDELARASVAALRFFHAPERDAQRLAAQIWALSHGVAELMLAGHFSDRPEAARETLRAGVDALVEGAIRAALGVKPVLPAS</sequence>
<organism evidence="6 7">
    <name type="scientific">Rhodoblastus acidophilus</name>
    <name type="common">Rhodopseudomonas acidophila</name>
    <dbReference type="NCBI Taxonomy" id="1074"/>
    <lineage>
        <taxon>Bacteria</taxon>
        <taxon>Pseudomonadati</taxon>
        <taxon>Pseudomonadota</taxon>
        <taxon>Alphaproteobacteria</taxon>
        <taxon>Hyphomicrobiales</taxon>
        <taxon>Rhodoblastaceae</taxon>
        <taxon>Rhodoblastus</taxon>
    </lineage>
</organism>
<dbReference type="PANTHER" id="PTHR30055">
    <property type="entry name" value="HTH-TYPE TRANSCRIPTIONAL REGULATOR RUTR"/>
    <property type="match status" value="1"/>
</dbReference>
<evidence type="ECO:0000256" key="1">
    <source>
        <dbReference type="ARBA" id="ARBA00023015"/>
    </source>
</evidence>
<evidence type="ECO:0000256" key="3">
    <source>
        <dbReference type="ARBA" id="ARBA00023163"/>
    </source>
</evidence>
<keyword evidence="7" id="KW-1185">Reference proteome</keyword>
<evidence type="ECO:0000256" key="4">
    <source>
        <dbReference type="PROSITE-ProRule" id="PRU00335"/>
    </source>
</evidence>
<dbReference type="EMBL" id="FYDG01000008">
    <property type="protein sequence ID" value="SNB76908.1"/>
    <property type="molecule type" value="Genomic_DNA"/>
</dbReference>
<keyword evidence="3" id="KW-0804">Transcription</keyword>
<dbReference type="SUPFAM" id="SSF46689">
    <property type="entry name" value="Homeodomain-like"/>
    <property type="match status" value="1"/>
</dbReference>
<dbReference type="OrthoDB" id="7056813at2"/>
<dbReference type="AlphaFoldDB" id="A0A212RW48"/>
<dbReference type="Gene3D" id="1.10.357.10">
    <property type="entry name" value="Tetracycline Repressor, domain 2"/>
    <property type="match status" value="1"/>
</dbReference>
<feature type="DNA-binding region" description="H-T-H motif" evidence="4">
    <location>
        <begin position="43"/>
        <end position="62"/>
    </location>
</feature>
<dbReference type="InterPro" id="IPR025996">
    <property type="entry name" value="MT1864/Rv1816-like_C"/>
</dbReference>
<dbReference type="Pfam" id="PF00440">
    <property type="entry name" value="TetR_N"/>
    <property type="match status" value="1"/>
</dbReference>
<reference evidence="7" key="1">
    <citation type="submission" date="2017-06" db="EMBL/GenBank/DDBJ databases">
        <authorList>
            <person name="Varghese N."/>
            <person name="Submissions S."/>
        </authorList>
    </citation>
    <scope>NUCLEOTIDE SEQUENCE [LARGE SCALE GENOMIC DNA]</scope>
    <source>
        <strain evidence="7">DSM 137</strain>
    </source>
</reference>
<dbReference type="InterPro" id="IPR001647">
    <property type="entry name" value="HTH_TetR"/>
</dbReference>
<dbReference type="SUPFAM" id="SSF48498">
    <property type="entry name" value="Tetracyclin repressor-like, C-terminal domain"/>
    <property type="match status" value="1"/>
</dbReference>
<evidence type="ECO:0000313" key="7">
    <source>
        <dbReference type="Proteomes" id="UP000198418"/>
    </source>
</evidence>
<evidence type="ECO:0000313" key="6">
    <source>
        <dbReference type="EMBL" id="SNB76908.1"/>
    </source>
</evidence>
<evidence type="ECO:0000259" key="5">
    <source>
        <dbReference type="PROSITE" id="PS50977"/>
    </source>
</evidence>
<proteinExistence type="predicted"/>
<feature type="domain" description="HTH tetR-type" evidence="5">
    <location>
        <begin position="20"/>
        <end position="80"/>
    </location>
</feature>
<dbReference type="PROSITE" id="PS50977">
    <property type="entry name" value="HTH_TETR_2"/>
    <property type="match status" value="1"/>
</dbReference>